<protein>
    <recommendedName>
        <fullName evidence="1">Phospholipase D-like domain-containing protein</fullName>
    </recommendedName>
</protein>
<dbReference type="Gene3D" id="3.30.870.10">
    <property type="entry name" value="Endonuclease Chain A"/>
    <property type="match status" value="1"/>
</dbReference>
<evidence type="ECO:0000259" key="1">
    <source>
        <dbReference type="Pfam" id="PF13091"/>
    </source>
</evidence>
<dbReference type="Pfam" id="PF13091">
    <property type="entry name" value="PLDc_2"/>
    <property type="match status" value="1"/>
</dbReference>
<feature type="domain" description="Phospholipase D-like" evidence="1">
    <location>
        <begin position="231"/>
        <end position="349"/>
    </location>
</feature>
<reference evidence="2 3" key="1">
    <citation type="submission" date="2016-06" db="EMBL/GenBank/DDBJ databases">
        <authorList>
            <person name="Ramos C."/>
            <person name="Pintado A."/>
            <person name="Crespo-Gomez J.I."/>
        </authorList>
    </citation>
    <scope>NUCLEOTIDE SEQUENCE [LARGE SCALE GENOMIC DNA]</scope>
    <source>
        <strain evidence="2 3">AVO110</strain>
    </source>
</reference>
<organism evidence="2 3">
    <name type="scientific">Aquipseudomonas alcaligenes</name>
    <name type="common">Pseudomonas alcaligenes</name>
    <dbReference type="NCBI Taxonomy" id="43263"/>
    <lineage>
        <taxon>Bacteria</taxon>
        <taxon>Pseudomonadati</taxon>
        <taxon>Pseudomonadota</taxon>
        <taxon>Gammaproteobacteria</taxon>
        <taxon>Pseudomonadales</taxon>
        <taxon>Pseudomonadaceae</taxon>
        <taxon>Aquipseudomonas</taxon>
    </lineage>
</organism>
<dbReference type="CDD" id="cd00138">
    <property type="entry name" value="PLDc_SF"/>
    <property type="match status" value="1"/>
</dbReference>
<dbReference type="EMBL" id="LZEU01000001">
    <property type="protein sequence ID" value="MBC9251111.1"/>
    <property type="molecule type" value="Genomic_DNA"/>
</dbReference>
<dbReference type="SUPFAM" id="SSF56024">
    <property type="entry name" value="Phospholipase D/nuclease"/>
    <property type="match status" value="1"/>
</dbReference>
<name>A0ABR7S0J8_AQUAC</name>
<dbReference type="Proteomes" id="UP000744555">
    <property type="component" value="Unassembled WGS sequence"/>
</dbReference>
<sequence length="677" mass="75370">MEQLTISEAFVQQLAGRRVCAGFFSTFSFEPEFFELEVLPLMLGNDVWSPSDELRYGQLQLKMQEPEQPATYWAVAYDRDIFESQAAPRLEVDYLPVSLLPACQHAKLSVLLLENPAEDGKSDAPPDYSILLCAGSFNLTRAGWWENLEVGHWVELDAQYAPANIRRPLHQALRFYRNVRPAMPVQALQRLLDALEALPETEADSNCSFYFSFSANGQHIQSFPQFLAQAEARGTLEIVSPFFAEDGDNRVVASLLEAFKKVQLFLPKDEAGRALIRKDVYGALDERVEWAEWLPEIRRQLMGADGYRRLHAKIYHCTGRDGWYFIGSVNLSQQAFSRNVEAGFLLHGPCPALLQPLESGSVPQVFDCPVEADSLLDPDAAVMPLLHLIFDWQEACLLLLSPETGCLSLLDANSDCMGEHELQAATPLKVSFTEGRQLFARSSLVHARWQPSIQPPGEQPVASGVLLVSQRNLYGRPLDMPGMDLAGLLRLLHAMGHEARMSSMSAMLEAALRQNFENPDQYLIQTGDLQGVASFFSEFSEVNGAFWALGQRLERASQGGDKRTLDYFLRGAQPDSLAGLLAAVQPQQGATIPGLIVRYLTLLGIEELLLRHAEQAAPGLLSEVQRSLATLERNELTPCLQDEGMDARRFIDWYRRQFLAGLGAQASPCVEDGDASH</sequence>
<gene>
    <name evidence="2" type="ORF">A9179_12570</name>
</gene>
<dbReference type="InterPro" id="IPR025202">
    <property type="entry name" value="PLD-like_dom"/>
</dbReference>
<evidence type="ECO:0000313" key="3">
    <source>
        <dbReference type="Proteomes" id="UP000744555"/>
    </source>
</evidence>
<proteinExistence type="predicted"/>
<dbReference type="RefSeq" id="WP_187806377.1">
    <property type="nucleotide sequence ID" value="NZ_LZEU01000001.1"/>
</dbReference>
<accession>A0ABR7S0J8</accession>
<comment type="caution">
    <text evidence="2">The sequence shown here is derived from an EMBL/GenBank/DDBJ whole genome shotgun (WGS) entry which is preliminary data.</text>
</comment>
<keyword evidence="3" id="KW-1185">Reference proteome</keyword>
<evidence type="ECO:0000313" key="2">
    <source>
        <dbReference type="EMBL" id="MBC9251111.1"/>
    </source>
</evidence>